<accession>A0ABS8PRV6</accession>
<proteinExistence type="predicted"/>
<feature type="domain" description="Glycosyl hydrolase family 95 N-terminal" evidence="2">
    <location>
        <begin position="25"/>
        <end position="109"/>
    </location>
</feature>
<feature type="signal peptide" evidence="1">
    <location>
        <begin position="1"/>
        <end position="20"/>
    </location>
</feature>
<dbReference type="SUPFAM" id="SSF49785">
    <property type="entry name" value="Galactose-binding domain-like"/>
    <property type="match status" value="1"/>
</dbReference>
<organism evidence="5 6">
    <name type="scientific">Niabella pedocola</name>
    <dbReference type="NCBI Taxonomy" id="1752077"/>
    <lineage>
        <taxon>Bacteria</taxon>
        <taxon>Pseudomonadati</taxon>
        <taxon>Bacteroidota</taxon>
        <taxon>Chitinophagia</taxon>
        <taxon>Chitinophagales</taxon>
        <taxon>Chitinophagaceae</taxon>
        <taxon>Niabella</taxon>
    </lineage>
</organism>
<dbReference type="EMBL" id="JAJNEC010000005">
    <property type="protein sequence ID" value="MCD2423047.1"/>
    <property type="molecule type" value="Genomic_DNA"/>
</dbReference>
<feature type="chain" id="PRO_5045090515" evidence="1">
    <location>
        <begin position="21"/>
        <end position="941"/>
    </location>
</feature>
<dbReference type="RefSeq" id="WP_231004317.1">
    <property type="nucleotide sequence ID" value="NZ_JAJNEC010000005.1"/>
</dbReference>
<sequence length="941" mass="104788">MKKYFCLVLAFVAIMQPGNAQHLKLWYDRPATEWVEALPIGNGRLGAMVFGGVSDDRIQFNEETLWSGGPRDYNRKGAYKYLDSIRGLLFAGKQQEAENLAGREFLGLKSAEGDRNAWATQIKSILQQKNNPAAAIYNDRSWKTIHVPNYDGWEKEGLGELDGAVWFRTSFELPADWKGKTLELDLNKIAEQDITFVNGIKVGAQNNGEARIYKVPASVVKAGKNSIAILVLNVAGKGGILGYKDAGKAIGIYPVGKPDAKLPLNGRWKYWIQSENVPPVGEYQARYQPFGDIHFHFDVDTALVTQYRRTLNLKDAALTTSYKSGGTTFTRTYIASVPDQVIAVNFQADKAGAINFETALSSPHRNFILKKIDPQTVALHIQVKDGALFGESYVRVATRKGSIDIKDNRIIVKGADEATVWITAATNYRNYKDVSGQPAALCKAALQKIGKKSFTSVLNDHIKEYRQYFNTLSVDFFNPSQVQNASAALPTDRRLAQFSRSGDPEFVALYLQYGRYLLISSSRPGTYPANLQGIWNDLLSPPWGSKYTTNINAEMNYWPAELLGLSPLHSAFFKMTQEVAASGRETAKEYYHAPGWVLHHNTDLWRGTAPINASDHGIWVTGGAWFCEHLWERYLFTKDERFLRDTAYPIMKDAALFFNSFLVKDPVSGYLISTPSNSPEQGGLVAGPTMDHQIIRALFKNTIEASKILKRDGAFRKELEDKYSRIAPNKIGRYGQLQEWMQDVDDTTNKHRHVSHLWGVYPGNEINWETTPDLMKAARQSLIYRGDAATGWSLGWKINLWARFKDGNHTYKLIQMLLSPAGRGAGSYPNLFDAHPPFQIDGNFGGAAGIGEMLVQSHTGFIDILPALPDALPGGRINGIHARGGLVLDLQWENMQLTALVIKAIADGSVTLRYNGVVLPFAFKKGESYKVSPGFKTVEAL</sequence>
<feature type="domain" description="Alpha fucosidase A-like C-terminal" evidence="3">
    <location>
        <begin position="856"/>
        <end position="916"/>
    </location>
</feature>
<feature type="domain" description="Glycosyl hydrolase family 95 N-terminal" evidence="2">
    <location>
        <begin position="283"/>
        <end position="431"/>
    </location>
</feature>
<evidence type="ECO:0000259" key="2">
    <source>
        <dbReference type="Pfam" id="PF14498"/>
    </source>
</evidence>
<dbReference type="InterPro" id="IPR008928">
    <property type="entry name" value="6-hairpin_glycosidase_sf"/>
</dbReference>
<dbReference type="PANTHER" id="PTHR31084">
    <property type="entry name" value="ALPHA-L-FUCOSIDASE 2"/>
    <property type="match status" value="1"/>
</dbReference>
<dbReference type="InterPro" id="IPR049053">
    <property type="entry name" value="AFCA-like_C"/>
</dbReference>
<keyword evidence="1" id="KW-0732">Signal</keyword>
<dbReference type="Proteomes" id="UP001199816">
    <property type="component" value="Unassembled WGS sequence"/>
</dbReference>
<name>A0ABS8PRV6_9BACT</name>
<dbReference type="SUPFAM" id="SSF48208">
    <property type="entry name" value="Six-hairpin glycosidases"/>
    <property type="match status" value="1"/>
</dbReference>
<dbReference type="Pfam" id="PF21307">
    <property type="entry name" value="Glyco_hydro_95_C"/>
    <property type="match status" value="1"/>
</dbReference>
<evidence type="ECO:0000259" key="3">
    <source>
        <dbReference type="Pfam" id="PF21307"/>
    </source>
</evidence>
<keyword evidence="6" id="KW-1185">Reference proteome</keyword>
<evidence type="ECO:0000256" key="1">
    <source>
        <dbReference type="SAM" id="SignalP"/>
    </source>
</evidence>
<dbReference type="InterPro" id="IPR012341">
    <property type="entry name" value="6hp_glycosidase-like_sf"/>
</dbReference>
<protein>
    <submittedName>
        <fullName evidence="5">Glycoside hydrolase family 95 protein</fullName>
    </submittedName>
</protein>
<dbReference type="InterPro" id="IPR054363">
    <property type="entry name" value="GH95_cat"/>
</dbReference>
<reference evidence="5 6" key="1">
    <citation type="submission" date="2021-11" db="EMBL/GenBank/DDBJ databases">
        <title>Genomic of Niabella pedocola.</title>
        <authorList>
            <person name="Wu T."/>
        </authorList>
    </citation>
    <scope>NUCLEOTIDE SEQUENCE [LARGE SCALE GENOMIC DNA]</scope>
    <source>
        <strain evidence="5 6">JCM 31011</strain>
    </source>
</reference>
<feature type="domain" description="Glycosyl hydrolase family 95 catalytic" evidence="4">
    <location>
        <begin position="454"/>
        <end position="854"/>
    </location>
</feature>
<dbReference type="PANTHER" id="PTHR31084:SF0">
    <property type="entry name" value="ALPHA-L-FUCOSIDASE 2"/>
    <property type="match status" value="1"/>
</dbReference>
<evidence type="ECO:0000313" key="5">
    <source>
        <dbReference type="EMBL" id="MCD2423047.1"/>
    </source>
</evidence>
<comment type="caution">
    <text evidence="5">The sequence shown here is derived from an EMBL/GenBank/DDBJ whole genome shotgun (WGS) entry which is preliminary data.</text>
</comment>
<keyword evidence="5" id="KW-0378">Hydrolase</keyword>
<evidence type="ECO:0000313" key="6">
    <source>
        <dbReference type="Proteomes" id="UP001199816"/>
    </source>
</evidence>
<dbReference type="Gene3D" id="1.50.10.10">
    <property type="match status" value="1"/>
</dbReference>
<dbReference type="InterPro" id="IPR008979">
    <property type="entry name" value="Galactose-bd-like_sf"/>
</dbReference>
<dbReference type="GO" id="GO:0016787">
    <property type="term" value="F:hydrolase activity"/>
    <property type="evidence" value="ECO:0007669"/>
    <property type="project" value="UniProtKB-KW"/>
</dbReference>
<dbReference type="Gene3D" id="2.70.98.50">
    <property type="entry name" value="putative glycoside hydrolase family protein from bacillus halodurans"/>
    <property type="match status" value="1"/>
</dbReference>
<dbReference type="Pfam" id="PF14498">
    <property type="entry name" value="Glyco_hyd_65N_2"/>
    <property type="match status" value="2"/>
</dbReference>
<dbReference type="Pfam" id="PF22124">
    <property type="entry name" value="Glyco_hydro_95_cat"/>
    <property type="match status" value="1"/>
</dbReference>
<gene>
    <name evidence="5" type="ORF">LQ567_09760</name>
</gene>
<dbReference type="Gene3D" id="2.60.120.260">
    <property type="entry name" value="Galactose-binding domain-like"/>
    <property type="match status" value="1"/>
</dbReference>
<dbReference type="InterPro" id="IPR027414">
    <property type="entry name" value="GH95_N_dom"/>
</dbReference>
<evidence type="ECO:0000259" key="4">
    <source>
        <dbReference type="Pfam" id="PF22124"/>
    </source>
</evidence>